<protein>
    <submittedName>
        <fullName evidence="4">GroES-like protein</fullName>
    </submittedName>
</protein>
<dbReference type="Gene3D" id="3.90.180.10">
    <property type="entry name" value="Medium-chain alcohol dehydrogenases, catalytic domain"/>
    <property type="match status" value="1"/>
</dbReference>
<dbReference type="InterPro" id="IPR036291">
    <property type="entry name" value="NAD(P)-bd_dom_sf"/>
</dbReference>
<keyword evidence="2" id="KW-0560">Oxidoreductase</keyword>
<dbReference type="InterPro" id="IPR013149">
    <property type="entry name" value="ADH-like_C"/>
</dbReference>
<proteinExistence type="inferred from homology"/>
<dbReference type="SUPFAM" id="SSF51735">
    <property type="entry name" value="NAD(P)-binding Rossmann-fold domains"/>
    <property type="match status" value="1"/>
</dbReference>
<dbReference type="SMART" id="SM00829">
    <property type="entry name" value="PKS_ER"/>
    <property type="match status" value="1"/>
</dbReference>
<accession>A0ABR1S9M8</accession>
<organism evidence="4 5">
    <name type="scientific">Apiospora marii</name>
    <dbReference type="NCBI Taxonomy" id="335849"/>
    <lineage>
        <taxon>Eukaryota</taxon>
        <taxon>Fungi</taxon>
        <taxon>Dikarya</taxon>
        <taxon>Ascomycota</taxon>
        <taxon>Pezizomycotina</taxon>
        <taxon>Sordariomycetes</taxon>
        <taxon>Xylariomycetidae</taxon>
        <taxon>Amphisphaeriales</taxon>
        <taxon>Apiosporaceae</taxon>
        <taxon>Apiospora</taxon>
    </lineage>
</organism>
<dbReference type="InterPro" id="IPR020843">
    <property type="entry name" value="ER"/>
</dbReference>
<dbReference type="InterPro" id="IPR013154">
    <property type="entry name" value="ADH-like_N"/>
</dbReference>
<evidence type="ECO:0000313" key="5">
    <source>
        <dbReference type="Proteomes" id="UP001396898"/>
    </source>
</evidence>
<dbReference type="InterPro" id="IPR047122">
    <property type="entry name" value="Trans-enoyl_RdTase-like"/>
</dbReference>
<dbReference type="Proteomes" id="UP001396898">
    <property type="component" value="Unassembled WGS sequence"/>
</dbReference>
<reference evidence="4 5" key="1">
    <citation type="submission" date="2023-01" db="EMBL/GenBank/DDBJ databases">
        <title>Analysis of 21 Apiospora genomes using comparative genomics revels a genus with tremendous synthesis potential of carbohydrate active enzymes and secondary metabolites.</title>
        <authorList>
            <person name="Sorensen T."/>
        </authorList>
    </citation>
    <scope>NUCLEOTIDE SEQUENCE [LARGE SCALE GENOMIC DNA]</scope>
    <source>
        <strain evidence="4 5">CBS 20057</strain>
    </source>
</reference>
<dbReference type="EMBL" id="JAQQWI010000007">
    <property type="protein sequence ID" value="KAK8028526.1"/>
    <property type="molecule type" value="Genomic_DNA"/>
</dbReference>
<evidence type="ECO:0000313" key="4">
    <source>
        <dbReference type="EMBL" id="KAK8028526.1"/>
    </source>
</evidence>
<feature type="domain" description="Enoyl reductase (ER)" evidence="3">
    <location>
        <begin position="14"/>
        <end position="345"/>
    </location>
</feature>
<dbReference type="PANTHER" id="PTHR45348">
    <property type="entry name" value="HYPOTHETICAL OXIDOREDUCTASE (EUROFUNG)"/>
    <property type="match status" value="1"/>
</dbReference>
<comment type="caution">
    <text evidence="4">The sequence shown here is derived from an EMBL/GenBank/DDBJ whole genome shotgun (WGS) entry which is preliminary data.</text>
</comment>
<dbReference type="Pfam" id="PF08240">
    <property type="entry name" value="ADH_N"/>
    <property type="match status" value="1"/>
</dbReference>
<name>A0ABR1S9M8_9PEZI</name>
<dbReference type="PANTHER" id="PTHR45348:SF2">
    <property type="entry name" value="ZINC-TYPE ALCOHOL DEHYDROGENASE-LIKE PROTEIN C2E1P3.01"/>
    <property type="match status" value="1"/>
</dbReference>
<dbReference type="InterPro" id="IPR011032">
    <property type="entry name" value="GroES-like_sf"/>
</dbReference>
<evidence type="ECO:0000256" key="1">
    <source>
        <dbReference type="ARBA" id="ARBA00008072"/>
    </source>
</evidence>
<sequence length="348" mass="37284">MSLTPAVVVIDGIATVQDLTLPRLQDDSILVRVKAIALNPADWKHIDYGTVDNGCRVGCDFSGVVEDTGCAVQRFRKGSRIAGFVRGCDRAHPANGAFAHHIVVKEGLQLLVPGNTTDEEAATLGVAITTIGQSLYRSLHLPMPTTPAPEASSLLIHAASTATGLLGVQYAKASGLKVIATCSPHNFDEVRSMGADVVVDYRSPQCAADIKRITDNRLRYAWDCIGTGVDVCIAALSDSEPVFYTTINPMDKKQVRKSHPNVQIHITMAYDAFGEEYLWEGEVVPPKPDELEFAISFFQLSQRLLAAGSIKPITPTVNYTGSDLGGAVAGLDELRSGSVSGTKLVYTI</sequence>
<evidence type="ECO:0000259" key="3">
    <source>
        <dbReference type="SMART" id="SM00829"/>
    </source>
</evidence>
<dbReference type="Pfam" id="PF00107">
    <property type="entry name" value="ADH_zinc_N"/>
    <property type="match status" value="1"/>
</dbReference>
<comment type="similarity">
    <text evidence="1">Belongs to the zinc-containing alcohol dehydrogenase family.</text>
</comment>
<keyword evidence="5" id="KW-1185">Reference proteome</keyword>
<evidence type="ECO:0000256" key="2">
    <source>
        <dbReference type="ARBA" id="ARBA00023002"/>
    </source>
</evidence>
<dbReference type="Gene3D" id="3.40.50.720">
    <property type="entry name" value="NAD(P)-binding Rossmann-like Domain"/>
    <property type="match status" value="1"/>
</dbReference>
<dbReference type="CDD" id="cd08249">
    <property type="entry name" value="enoyl_reductase_like"/>
    <property type="match status" value="1"/>
</dbReference>
<gene>
    <name evidence="4" type="ORF">PG991_005582</name>
</gene>
<dbReference type="SUPFAM" id="SSF50129">
    <property type="entry name" value="GroES-like"/>
    <property type="match status" value="1"/>
</dbReference>